<keyword evidence="1" id="KW-0472">Membrane</keyword>
<organism evidence="2 3">
    <name type="scientific">Thraustotheca clavata</name>
    <dbReference type="NCBI Taxonomy" id="74557"/>
    <lineage>
        <taxon>Eukaryota</taxon>
        <taxon>Sar</taxon>
        <taxon>Stramenopiles</taxon>
        <taxon>Oomycota</taxon>
        <taxon>Saprolegniomycetes</taxon>
        <taxon>Saprolegniales</taxon>
        <taxon>Achlyaceae</taxon>
        <taxon>Thraustotheca</taxon>
    </lineage>
</organism>
<feature type="transmembrane region" description="Helical" evidence="1">
    <location>
        <begin position="63"/>
        <end position="85"/>
    </location>
</feature>
<evidence type="ECO:0000313" key="2">
    <source>
        <dbReference type="EMBL" id="OQR96491.1"/>
    </source>
</evidence>
<reference evidence="2 3" key="1">
    <citation type="journal article" date="2014" name="Genome Biol. Evol.">
        <title>The secreted proteins of Achlya hypogyna and Thraustotheca clavata identify the ancestral oomycete secretome and reveal gene acquisitions by horizontal gene transfer.</title>
        <authorList>
            <person name="Misner I."/>
            <person name="Blouin N."/>
            <person name="Leonard G."/>
            <person name="Richards T.A."/>
            <person name="Lane C.E."/>
        </authorList>
    </citation>
    <scope>NUCLEOTIDE SEQUENCE [LARGE SCALE GENOMIC DNA]</scope>
    <source>
        <strain evidence="2 3">ATCC 34112</strain>
    </source>
</reference>
<keyword evidence="3" id="KW-1185">Reference proteome</keyword>
<feature type="transmembrane region" description="Helical" evidence="1">
    <location>
        <begin position="127"/>
        <end position="148"/>
    </location>
</feature>
<comment type="caution">
    <text evidence="2">The sequence shown here is derived from an EMBL/GenBank/DDBJ whole genome shotgun (WGS) entry which is preliminary data.</text>
</comment>
<accession>A0A1V9ZF21</accession>
<sequence length="293" mass="33145">MALARFGHLMGEQSDEWNYYILIGDPTIMILTNPLVLIAFSLDALTSFTSNMLAVIRASQNENFVALFCSILYLSRGVCLSSLLVSGGISFCSGNIELVFELFRAAQTAMVPHNLRSQCHENFLPTFFYVVVSALLPLCYGFLLPLVWHRRQTKVTPVPLIDSDYSSIWFNPIKTRAIIAFERCFTTYPDCESTGGMIYALFADELRYRRFPTISFRGADCFTLCYQNGTLKRRIRLSLLSTLDRNLDEPALAIFDGDNYSAGSYNELVRTTSKGIVGRYEIHRSKLMSAWCT</sequence>
<gene>
    <name evidence="2" type="ORF">THRCLA_07271</name>
</gene>
<evidence type="ECO:0000313" key="3">
    <source>
        <dbReference type="Proteomes" id="UP000243217"/>
    </source>
</evidence>
<keyword evidence="1" id="KW-1133">Transmembrane helix</keyword>
<dbReference type="Proteomes" id="UP000243217">
    <property type="component" value="Unassembled WGS sequence"/>
</dbReference>
<proteinExistence type="predicted"/>
<dbReference type="EMBL" id="JNBS01001968">
    <property type="protein sequence ID" value="OQR96491.1"/>
    <property type="molecule type" value="Genomic_DNA"/>
</dbReference>
<name>A0A1V9ZF21_9STRA</name>
<feature type="transmembrane region" description="Helical" evidence="1">
    <location>
        <begin position="20"/>
        <end position="42"/>
    </location>
</feature>
<evidence type="ECO:0000256" key="1">
    <source>
        <dbReference type="SAM" id="Phobius"/>
    </source>
</evidence>
<keyword evidence="1" id="KW-0812">Transmembrane</keyword>
<protein>
    <submittedName>
        <fullName evidence="2">Uncharacterized protein</fullName>
    </submittedName>
</protein>
<dbReference type="OrthoDB" id="10447389at2759"/>
<dbReference type="AlphaFoldDB" id="A0A1V9ZF21"/>